<dbReference type="GO" id="GO:0019288">
    <property type="term" value="P:isopentenyl diphosphate biosynthetic process, methylerythritol 4-phosphate pathway"/>
    <property type="evidence" value="ECO:0007669"/>
    <property type="project" value="InterPro"/>
</dbReference>
<keyword evidence="5" id="KW-0411">Iron-sulfur</keyword>
<gene>
    <name evidence="6" type="primary">ispH</name>
    <name evidence="6" type="ORF">IPJ89_03310</name>
</gene>
<keyword evidence="4" id="KW-0408">Iron</keyword>
<dbReference type="Gene3D" id="3.40.50.11270">
    <property type="match status" value="1"/>
</dbReference>
<dbReference type="GO" id="GO:0046872">
    <property type="term" value="F:metal ion binding"/>
    <property type="evidence" value="ECO:0007669"/>
    <property type="project" value="UniProtKB-KW"/>
</dbReference>
<dbReference type="CDD" id="cd13944">
    <property type="entry name" value="lytB_ispH"/>
    <property type="match status" value="1"/>
</dbReference>
<accession>A0A7T9I0Q4</accession>
<dbReference type="HAMAP" id="MF_00191">
    <property type="entry name" value="IspH"/>
    <property type="match status" value="1"/>
</dbReference>
<dbReference type="GO" id="GO:0051745">
    <property type="term" value="F:4-hydroxy-3-methylbut-2-enyl diphosphate reductase activity"/>
    <property type="evidence" value="ECO:0007669"/>
    <property type="project" value="UniProtKB-EC"/>
</dbReference>
<keyword evidence="6" id="KW-0560">Oxidoreductase</keyword>
<evidence type="ECO:0000256" key="1">
    <source>
        <dbReference type="ARBA" id="ARBA00001966"/>
    </source>
</evidence>
<dbReference type="PANTHER" id="PTHR30426:SF0">
    <property type="entry name" value="4-HYDROXY-3-METHYLBUT-2-ENYL DIPHOSPHATE REDUCTASE"/>
    <property type="match status" value="1"/>
</dbReference>
<evidence type="ECO:0000256" key="4">
    <source>
        <dbReference type="ARBA" id="ARBA00023004"/>
    </source>
</evidence>
<evidence type="ECO:0000313" key="6">
    <source>
        <dbReference type="EMBL" id="QQR92164.1"/>
    </source>
</evidence>
<name>A0A7T9I0Q4_9ARCH</name>
<dbReference type="AlphaFoldDB" id="A0A7T9I0Q4"/>
<dbReference type="Proteomes" id="UP000596004">
    <property type="component" value="Chromosome"/>
</dbReference>
<sequence length="337" mass="37632">MKIEIARAAGFCFGVKRSVKLSHETLDKGSAYLYGMPVHNQRVVEKIIEHGGKLVEDNPYAASKISKFTHLNSMEEIPEGSTVLMRAHGVTVQAMQKAKEKNFKIVDTTCPFVTMVHKQAKQLFDERYQVVIIGEHGHPEVEGIKSYAPNAIVVETLDEAKGLFQKKTQYYTNDELMKEKTDEGVVEKLHYPTVPKLGVVSQTTQSNDHVQAIVDALMGKAREVRVFNTICNAMHEMQPGAVGLAMQVDTMIVIGGKNSGNTKRQAELCAKYTTTHWVESQAELKPEWFANSKYVGIGAGASTPDEDIEDVVQWIARYDRDHNKAESEIVRPAYVVH</sequence>
<evidence type="ECO:0000256" key="5">
    <source>
        <dbReference type="ARBA" id="ARBA00023014"/>
    </source>
</evidence>
<dbReference type="GO" id="GO:0050992">
    <property type="term" value="P:dimethylallyl diphosphate biosynthetic process"/>
    <property type="evidence" value="ECO:0007669"/>
    <property type="project" value="InterPro"/>
</dbReference>
<dbReference type="GO" id="GO:0051539">
    <property type="term" value="F:4 iron, 4 sulfur cluster binding"/>
    <property type="evidence" value="ECO:0007669"/>
    <property type="project" value="UniProtKB-KW"/>
</dbReference>
<dbReference type="Gene3D" id="3.40.1010.20">
    <property type="entry name" value="4-hydroxy-3-methylbut-2-enyl diphosphate reductase, catalytic domain"/>
    <property type="match status" value="2"/>
</dbReference>
<dbReference type="NCBIfam" id="TIGR00216">
    <property type="entry name" value="ispH_lytB"/>
    <property type="match status" value="1"/>
</dbReference>
<evidence type="ECO:0000256" key="3">
    <source>
        <dbReference type="ARBA" id="ARBA00022723"/>
    </source>
</evidence>
<organism evidence="6">
    <name type="scientific">Candidatus Iainarchaeum sp</name>
    <dbReference type="NCBI Taxonomy" id="3101447"/>
    <lineage>
        <taxon>Archaea</taxon>
        <taxon>Candidatus Iainarchaeota</taxon>
        <taxon>Candidatus Iainarchaeia</taxon>
        <taxon>Candidatus Iainarchaeales</taxon>
        <taxon>Candidatus Iainarchaeaceae</taxon>
        <taxon>Candidatus Iainarchaeum</taxon>
    </lineage>
</organism>
<proteinExistence type="inferred from homology"/>
<keyword evidence="2" id="KW-0004">4Fe-4S</keyword>
<reference evidence="6" key="1">
    <citation type="submission" date="2020-11" db="EMBL/GenBank/DDBJ databases">
        <title>Connecting structure to function with the recovery of over 1000 high-quality activated sludge metagenome-assembled genomes encoding full-length rRNA genes using long-read sequencing.</title>
        <authorList>
            <person name="Singleton C.M."/>
            <person name="Petriglieri F."/>
            <person name="Kristensen J.M."/>
            <person name="Kirkegaard R.H."/>
            <person name="Michaelsen T.Y."/>
            <person name="Andersen M.H."/>
            <person name="Karst S.M."/>
            <person name="Dueholm M.S."/>
            <person name="Nielsen P.H."/>
            <person name="Albertsen M."/>
        </authorList>
    </citation>
    <scope>NUCLEOTIDE SEQUENCE</scope>
    <source>
        <strain evidence="6">Fred_18-Q3-R57-64_BAT3C.431</strain>
    </source>
</reference>
<dbReference type="EC" id="1.17.7.4" evidence="6"/>
<dbReference type="InterPro" id="IPR003451">
    <property type="entry name" value="LytB/IspH"/>
</dbReference>
<protein>
    <submittedName>
        <fullName evidence="6">4-hydroxy-3-methylbut-2-enyl diphosphate reductase</fullName>
        <ecNumber evidence="6">1.17.7.4</ecNumber>
    </submittedName>
</protein>
<dbReference type="EMBL" id="CP064981">
    <property type="protein sequence ID" value="QQR92164.1"/>
    <property type="molecule type" value="Genomic_DNA"/>
</dbReference>
<keyword evidence="3" id="KW-0479">Metal-binding</keyword>
<comment type="cofactor">
    <cofactor evidence="1">
        <name>[4Fe-4S] cluster</name>
        <dbReference type="ChEBI" id="CHEBI:49883"/>
    </cofactor>
</comment>
<evidence type="ECO:0000256" key="2">
    <source>
        <dbReference type="ARBA" id="ARBA00022485"/>
    </source>
</evidence>
<dbReference type="Pfam" id="PF02401">
    <property type="entry name" value="LYTB"/>
    <property type="match status" value="1"/>
</dbReference>
<dbReference type="PANTHER" id="PTHR30426">
    <property type="entry name" value="4-HYDROXY-3-METHYLBUT-2-ENYL DIPHOSPHATE REDUCTASE"/>
    <property type="match status" value="1"/>
</dbReference>